<name>A0A4C1U6R7_EUMVA</name>
<evidence type="ECO:0000256" key="1">
    <source>
        <dbReference type="SAM" id="MobiDB-lite"/>
    </source>
</evidence>
<comment type="caution">
    <text evidence="2">The sequence shown here is derived from an EMBL/GenBank/DDBJ whole genome shotgun (WGS) entry which is preliminary data.</text>
</comment>
<organism evidence="2 3">
    <name type="scientific">Eumeta variegata</name>
    <name type="common">Bagworm moth</name>
    <name type="synonym">Eumeta japonica</name>
    <dbReference type="NCBI Taxonomy" id="151549"/>
    <lineage>
        <taxon>Eukaryota</taxon>
        <taxon>Metazoa</taxon>
        <taxon>Ecdysozoa</taxon>
        <taxon>Arthropoda</taxon>
        <taxon>Hexapoda</taxon>
        <taxon>Insecta</taxon>
        <taxon>Pterygota</taxon>
        <taxon>Neoptera</taxon>
        <taxon>Endopterygota</taxon>
        <taxon>Lepidoptera</taxon>
        <taxon>Glossata</taxon>
        <taxon>Ditrysia</taxon>
        <taxon>Tineoidea</taxon>
        <taxon>Psychidae</taxon>
        <taxon>Oiketicinae</taxon>
        <taxon>Eumeta</taxon>
    </lineage>
</organism>
<dbReference type="Proteomes" id="UP000299102">
    <property type="component" value="Unassembled WGS sequence"/>
</dbReference>
<protein>
    <submittedName>
        <fullName evidence="2">Uncharacterized protein</fullName>
    </submittedName>
</protein>
<sequence>MPIDTDFKSNSRLKNDSILTKSSHGDTSRVKPPRKRTTRRAINETRRGTYSVYICLPFLGGFCITRPADDRGPRRVRSRPAMRFGGYGFRVEVTNSRALDNRLSPVNVNWEDPFACLALFSSPHAVNILLRQDNWSLAEDLNP</sequence>
<reference evidence="2 3" key="1">
    <citation type="journal article" date="2019" name="Commun. Biol.">
        <title>The bagworm genome reveals a unique fibroin gene that provides high tensile strength.</title>
        <authorList>
            <person name="Kono N."/>
            <person name="Nakamura H."/>
            <person name="Ohtoshi R."/>
            <person name="Tomita M."/>
            <person name="Numata K."/>
            <person name="Arakawa K."/>
        </authorList>
    </citation>
    <scope>NUCLEOTIDE SEQUENCE [LARGE SCALE GENOMIC DNA]</scope>
</reference>
<dbReference type="AlphaFoldDB" id="A0A4C1U6R7"/>
<evidence type="ECO:0000313" key="2">
    <source>
        <dbReference type="EMBL" id="GBP22072.1"/>
    </source>
</evidence>
<dbReference type="EMBL" id="BGZK01000136">
    <property type="protein sequence ID" value="GBP22072.1"/>
    <property type="molecule type" value="Genomic_DNA"/>
</dbReference>
<feature type="region of interest" description="Disordered" evidence="1">
    <location>
        <begin position="1"/>
        <end position="38"/>
    </location>
</feature>
<accession>A0A4C1U6R7</accession>
<keyword evidence="3" id="KW-1185">Reference proteome</keyword>
<feature type="compositionally biased region" description="Basic and acidic residues" evidence="1">
    <location>
        <begin position="1"/>
        <end position="15"/>
    </location>
</feature>
<proteinExistence type="predicted"/>
<evidence type="ECO:0000313" key="3">
    <source>
        <dbReference type="Proteomes" id="UP000299102"/>
    </source>
</evidence>
<gene>
    <name evidence="2" type="ORF">EVAR_94110_1</name>
</gene>